<accession>A0AAD5WP92</accession>
<dbReference type="Proteomes" id="UP001201980">
    <property type="component" value="Unassembled WGS sequence"/>
</dbReference>
<evidence type="ECO:0000313" key="2">
    <source>
        <dbReference type="EMBL" id="KAJ2893798.1"/>
    </source>
</evidence>
<sequence length="185" mass="19777">MTQLFQVSISIYRGEPQDYQRYRHAALCFRPTSTSAAGMDAPPSPPLSSTSAPTSSPPTQPELALSADNPKLMQGPALVLHAVENNEGWELSVAASVDPSGLPNKSFATEVPVGMLTKTLSKAQLVSVVSQTTVDNEDPEFNSQVWVEAVLTRLTADSLLKGEDYHNGLDAMVDATMEAADELAM</sequence>
<protein>
    <submittedName>
        <fullName evidence="2">Uncharacterized protein</fullName>
    </submittedName>
</protein>
<name>A0AAD5WP92_9PEZI</name>
<dbReference type="EMBL" id="JAKWBI020000565">
    <property type="protein sequence ID" value="KAJ2893798.1"/>
    <property type="molecule type" value="Genomic_DNA"/>
</dbReference>
<keyword evidence="3" id="KW-1185">Reference proteome</keyword>
<proteinExistence type="predicted"/>
<gene>
    <name evidence="2" type="ORF">MKZ38_008223</name>
</gene>
<dbReference type="AlphaFoldDB" id="A0AAD5WP92"/>
<evidence type="ECO:0000256" key="1">
    <source>
        <dbReference type="SAM" id="MobiDB-lite"/>
    </source>
</evidence>
<feature type="region of interest" description="Disordered" evidence="1">
    <location>
        <begin position="35"/>
        <end position="66"/>
    </location>
</feature>
<reference evidence="2" key="1">
    <citation type="submission" date="2022-07" db="EMBL/GenBank/DDBJ databases">
        <title>Draft genome sequence of Zalerion maritima ATCC 34329, a (micro)plastics degrading marine fungus.</title>
        <authorList>
            <person name="Paco A."/>
            <person name="Goncalves M.F.M."/>
            <person name="Rocha-Santos T.A.P."/>
            <person name="Alves A."/>
        </authorList>
    </citation>
    <scope>NUCLEOTIDE SEQUENCE</scope>
    <source>
        <strain evidence="2">ATCC 34329</strain>
    </source>
</reference>
<organism evidence="2 3">
    <name type="scientific">Zalerion maritima</name>
    <dbReference type="NCBI Taxonomy" id="339359"/>
    <lineage>
        <taxon>Eukaryota</taxon>
        <taxon>Fungi</taxon>
        <taxon>Dikarya</taxon>
        <taxon>Ascomycota</taxon>
        <taxon>Pezizomycotina</taxon>
        <taxon>Sordariomycetes</taxon>
        <taxon>Lulworthiomycetidae</taxon>
        <taxon>Lulworthiales</taxon>
        <taxon>Lulworthiaceae</taxon>
        <taxon>Zalerion</taxon>
    </lineage>
</organism>
<comment type="caution">
    <text evidence="2">The sequence shown here is derived from an EMBL/GenBank/DDBJ whole genome shotgun (WGS) entry which is preliminary data.</text>
</comment>
<evidence type="ECO:0000313" key="3">
    <source>
        <dbReference type="Proteomes" id="UP001201980"/>
    </source>
</evidence>